<dbReference type="AlphaFoldDB" id="A0A7Y7U620"/>
<comment type="caution">
    <text evidence="1">The sequence shown here is derived from an EMBL/GenBank/DDBJ whole genome shotgun (WGS) entry which is preliminary data.</text>
</comment>
<evidence type="ECO:0000313" key="1">
    <source>
        <dbReference type="EMBL" id="NVO32356.1"/>
    </source>
</evidence>
<protein>
    <submittedName>
        <fullName evidence="1">Uncharacterized protein</fullName>
    </submittedName>
</protein>
<dbReference type="EMBL" id="JABKAU010000027">
    <property type="protein sequence ID" value="NVO32356.1"/>
    <property type="molecule type" value="Genomic_DNA"/>
</dbReference>
<accession>A0A7Y7U620</accession>
<proteinExistence type="predicted"/>
<organism evidence="1 2">
    <name type="scientific">Hymenobacter lapidiphilus</name>
    <dbReference type="NCBI Taxonomy" id="2608003"/>
    <lineage>
        <taxon>Bacteria</taxon>
        <taxon>Pseudomonadati</taxon>
        <taxon>Bacteroidota</taxon>
        <taxon>Cytophagia</taxon>
        <taxon>Cytophagales</taxon>
        <taxon>Hymenobacteraceae</taxon>
        <taxon>Hymenobacter</taxon>
    </lineage>
</organism>
<dbReference type="Proteomes" id="UP000565521">
    <property type="component" value="Unassembled WGS sequence"/>
</dbReference>
<sequence>MRSWLLLPLFFLTSGTPRSPRIVLPGYFTCRGALMLESGNGLSCYAKTQAACQNGQLVLAFERRLSPRTARARFEIADTVHLRVAAPRRQVDITYCSAATGKPRQYFVLYKRVPAAEKRYLPYPLRAWGVSAQGHLVEVPVKSLRCLNNDYGAY</sequence>
<name>A0A7Y7U620_9BACT</name>
<reference evidence="1 2" key="1">
    <citation type="submission" date="2020-05" db="EMBL/GenBank/DDBJ databases">
        <title>Hymenobacter terrestris sp. nov. and Hymenobacter lapidiphilus sp. nov., isolated from regoliths in Antarctica.</title>
        <authorList>
            <person name="Sedlacek I."/>
            <person name="Pantucek R."/>
            <person name="Zeman M."/>
            <person name="Holochova P."/>
            <person name="Kralova S."/>
            <person name="Stankova E."/>
            <person name="Sedo O."/>
            <person name="Micenkova L."/>
            <person name="Svec P."/>
            <person name="Gupta V."/>
            <person name="Sood U."/>
            <person name="Korpole U.S."/>
            <person name="Lal R."/>
        </authorList>
    </citation>
    <scope>NUCLEOTIDE SEQUENCE [LARGE SCALE GENOMIC DNA]</scope>
    <source>
        <strain evidence="1 2">P5342</strain>
    </source>
</reference>
<dbReference type="RefSeq" id="WP_116942414.1">
    <property type="nucleotide sequence ID" value="NZ_JABKAU010000027.1"/>
</dbReference>
<keyword evidence="2" id="KW-1185">Reference proteome</keyword>
<evidence type="ECO:0000313" key="2">
    <source>
        <dbReference type="Proteomes" id="UP000565521"/>
    </source>
</evidence>
<gene>
    <name evidence="1" type="ORF">HW554_14150</name>
</gene>